<comment type="caution">
    <text evidence="6">The sequence shown here is derived from an EMBL/GenBank/DDBJ whole genome shotgun (WGS) entry which is preliminary data.</text>
</comment>
<comment type="catalytic activity">
    <reaction evidence="5">
        <text>dimethylallyl diphosphate + 2 oxidized [2Fe-2S]-[ferredoxin] + H2O = (2E)-4-hydroxy-3-methylbut-2-enyl diphosphate + 2 reduced [2Fe-2S]-[ferredoxin] + 2 H(+)</text>
        <dbReference type="Rhea" id="RHEA:24825"/>
        <dbReference type="Rhea" id="RHEA-COMP:10000"/>
        <dbReference type="Rhea" id="RHEA-COMP:10001"/>
        <dbReference type="ChEBI" id="CHEBI:15377"/>
        <dbReference type="ChEBI" id="CHEBI:15378"/>
        <dbReference type="ChEBI" id="CHEBI:33737"/>
        <dbReference type="ChEBI" id="CHEBI:33738"/>
        <dbReference type="ChEBI" id="CHEBI:57623"/>
        <dbReference type="ChEBI" id="CHEBI:128753"/>
        <dbReference type="EC" id="1.17.7.4"/>
    </reaction>
</comment>
<feature type="binding site" evidence="5">
    <location>
        <position position="14"/>
    </location>
    <ligand>
        <name>[4Fe-4S] cluster</name>
        <dbReference type="ChEBI" id="CHEBI:49883"/>
    </ligand>
</feature>
<feature type="binding site" evidence="5">
    <location>
        <position position="257"/>
    </location>
    <ligand>
        <name>dimethylallyl diphosphate</name>
        <dbReference type="ChEBI" id="CHEBI:57623"/>
    </ligand>
</feature>
<keyword evidence="4 5" id="KW-0411">Iron-sulfur</keyword>
<comment type="catalytic activity">
    <reaction evidence="5">
        <text>isopentenyl diphosphate + 2 oxidized [2Fe-2S]-[ferredoxin] + H2O = (2E)-4-hydroxy-3-methylbut-2-enyl diphosphate + 2 reduced [2Fe-2S]-[ferredoxin] + 2 H(+)</text>
        <dbReference type="Rhea" id="RHEA:24488"/>
        <dbReference type="Rhea" id="RHEA-COMP:10000"/>
        <dbReference type="Rhea" id="RHEA-COMP:10001"/>
        <dbReference type="ChEBI" id="CHEBI:15377"/>
        <dbReference type="ChEBI" id="CHEBI:15378"/>
        <dbReference type="ChEBI" id="CHEBI:33737"/>
        <dbReference type="ChEBI" id="CHEBI:33738"/>
        <dbReference type="ChEBI" id="CHEBI:128753"/>
        <dbReference type="ChEBI" id="CHEBI:128769"/>
        <dbReference type="EC" id="1.17.7.4"/>
    </reaction>
</comment>
<dbReference type="PANTHER" id="PTHR30426:SF0">
    <property type="entry name" value="4-HYDROXY-3-METHYLBUT-2-ENYL DIPHOSPHATE REDUCTASE"/>
    <property type="match status" value="1"/>
</dbReference>
<feature type="binding site" evidence="5">
    <location>
        <position position="299"/>
    </location>
    <ligand>
        <name>dimethylallyl diphosphate</name>
        <dbReference type="ChEBI" id="CHEBI:57623"/>
    </ligand>
</feature>
<organism evidence="6 7">
    <name type="scientific">Candidatus Cryptobacteroides excrementipullorum</name>
    <dbReference type="NCBI Taxonomy" id="2840761"/>
    <lineage>
        <taxon>Bacteria</taxon>
        <taxon>Pseudomonadati</taxon>
        <taxon>Bacteroidota</taxon>
        <taxon>Bacteroidia</taxon>
        <taxon>Bacteroidales</taxon>
        <taxon>Candidatus Cryptobacteroides</taxon>
    </lineage>
</organism>
<feature type="binding site" evidence="5">
    <location>
        <position position="255"/>
    </location>
    <ligand>
        <name>isopentenyl diphosphate</name>
        <dbReference type="ChEBI" id="CHEBI:128769"/>
    </ligand>
</feature>
<dbReference type="GO" id="GO:0051539">
    <property type="term" value="F:4 iron, 4 sulfur cluster binding"/>
    <property type="evidence" value="ECO:0007669"/>
    <property type="project" value="UniProtKB-UniRule"/>
</dbReference>
<feature type="binding site" evidence="5">
    <location>
        <position position="185"/>
    </location>
    <ligand>
        <name>(2E)-4-hydroxy-3-methylbut-2-enyl diphosphate</name>
        <dbReference type="ChEBI" id="CHEBI:128753"/>
    </ligand>
</feature>
<evidence type="ECO:0000256" key="4">
    <source>
        <dbReference type="ARBA" id="ARBA00023014"/>
    </source>
</evidence>
<proteinExistence type="inferred from homology"/>
<dbReference type="Gene3D" id="3.40.50.11270">
    <property type="match status" value="1"/>
</dbReference>
<dbReference type="GO" id="GO:0051745">
    <property type="term" value="F:4-hydroxy-3-methylbut-2-enyl diphosphate reductase activity"/>
    <property type="evidence" value="ECO:0007669"/>
    <property type="project" value="UniProtKB-UniRule"/>
</dbReference>
<dbReference type="InterPro" id="IPR003451">
    <property type="entry name" value="LytB/IspH"/>
</dbReference>
<dbReference type="CDD" id="cd13944">
    <property type="entry name" value="lytB_ispH"/>
    <property type="match status" value="1"/>
</dbReference>
<keyword evidence="5 6" id="KW-0560">Oxidoreductase</keyword>
<evidence type="ECO:0000256" key="3">
    <source>
        <dbReference type="ARBA" id="ARBA00023004"/>
    </source>
</evidence>
<feature type="binding site" evidence="5">
    <location>
        <position position="141"/>
    </location>
    <ligand>
        <name>(2E)-4-hydroxy-3-methylbut-2-enyl diphosphate</name>
        <dbReference type="ChEBI" id="CHEBI:128753"/>
    </ligand>
</feature>
<dbReference type="GO" id="GO:0050992">
    <property type="term" value="P:dimethylallyl diphosphate biosynthetic process"/>
    <property type="evidence" value="ECO:0007669"/>
    <property type="project" value="UniProtKB-UniRule"/>
</dbReference>
<feature type="binding site" evidence="5">
    <location>
        <position position="48"/>
    </location>
    <ligand>
        <name>dimethylallyl diphosphate</name>
        <dbReference type="ChEBI" id="CHEBI:57623"/>
    </ligand>
</feature>
<feature type="binding site" evidence="5">
    <location>
        <position position="107"/>
    </location>
    <ligand>
        <name>[4Fe-4S] cluster</name>
        <dbReference type="ChEBI" id="CHEBI:49883"/>
    </ligand>
</feature>
<protein>
    <recommendedName>
        <fullName evidence="5">4-hydroxy-3-methylbut-2-enyl diphosphate reductase</fullName>
        <shortName evidence="5">HMBPP reductase</shortName>
        <ecNumber evidence="5">1.17.7.4</ecNumber>
    </recommendedName>
</protein>
<gene>
    <name evidence="5" type="primary">ispH</name>
    <name evidence="6" type="ORF">IAB80_06465</name>
</gene>
<dbReference type="Gene3D" id="3.40.1010.20">
    <property type="entry name" value="4-hydroxy-3-methylbut-2-enyl diphosphate reductase, catalytic domain"/>
    <property type="match status" value="2"/>
</dbReference>
<feature type="binding site" evidence="5">
    <location>
        <position position="85"/>
    </location>
    <ligand>
        <name>(2E)-4-hydroxy-3-methylbut-2-enyl diphosphate</name>
        <dbReference type="ChEBI" id="CHEBI:128753"/>
    </ligand>
</feature>
<evidence type="ECO:0000313" key="7">
    <source>
        <dbReference type="Proteomes" id="UP000823771"/>
    </source>
</evidence>
<keyword evidence="3 5" id="KW-0408">Iron</keyword>
<reference evidence="6" key="1">
    <citation type="submission" date="2020-10" db="EMBL/GenBank/DDBJ databases">
        <authorList>
            <person name="Gilroy R."/>
        </authorList>
    </citation>
    <scope>NUCLEOTIDE SEQUENCE</scope>
    <source>
        <strain evidence="6">2478</strain>
    </source>
</reference>
<evidence type="ECO:0000256" key="5">
    <source>
        <dbReference type="HAMAP-Rule" id="MF_00191"/>
    </source>
</evidence>
<feature type="binding site" evidence="5">
    <location>
        <position position="299"/>
    </location>
    <ligand>
        <name>isopentenyl diphosphate</name>
        <dbReference type="ChEBI" id="CHEBI:128769"/>
    </ligand>
</feature>
<feature type="binding site" evidence="5">
    <location>
        <position position="48"/>
    </location>
    <ligand>
        <name>(2E)-4-hydroxy-3-methylbut-2-enyl diphosphate</name>
        <dbReference type="ChEBI" id="CHEBI:128753"/>
    </ligand>
</feature>
<feature type="binding site" evidence="5">
    <location>
        <position position="141"/>
    </location>
    <ligand>
        <name>isopentenyl diphosphate</name>
        <dbReference type="ChEBI" id="CHEBI:128769"/>
    </ligand>
</feature>
<comment type="cofactor">
    <cofactor evidence="5">
        <name>[4Fe-4S] cluster</name>
        <dbReference type="ChEBI" id="CHEBI:49883"/>
    </cofactor>
    <text evidence="5">Binds 1 [4Fe-4S] cluster per subunit.</text>
</comment>
<feature type="binding site" evidence="5">
    <location>
        <position position="227"/>
    </location>
    <ligand>
        <name>[4Fe-4S] cluster</name>
        <dbReference type="ChEBI" id="CHEBI:49883"/>
    </ligand>
</feature>
<dbReference type="EMBL" id="JADILZ010000055">
    <property type="protein sequence ID" value="MBO8478511.1"/>
    <property type="molecule type" value="Genomic_DNA"/>
</dbReference>
<comment type="similarity">
    <text evidence="5">Belongs to the IspH family.</text>
</comment>
<feature type="binding site" evidence="5">
    <location>
        <position position="141"/>
    </location>
    <ligand>
        <name>dimethylallyl diphosphate</name>
        <dbReference type="ChEBI" id="CHEBI:57623"/>
    </ligand>
</feature>
<keyword evidence="2 5" id="KW-0479">Metal-binding</keyword>
<reference evidence="6" key="2">
    <citation type="journal article" date="2021" name="PeerJ">
        <title>Extensive microbial diversity within the chicken gut microbiome revealed by metagenomics and culture.</title>
        <authorList>
            <person name="Gilroy R."/>
            <person name="Ravi A."/>
            <person name="Getino M."/>
            <person name="Pursley I."/>
            <person name="Horton D.L."/>
            <person name="Alikhan N.F."/>
            <person name="Baker D."/>
            <person name="Gharbi K."/>
            <person name="Hall N."/>
            <person name="Watson M."/>
            <person name="Adriaenssens E.M."/>
            <person name="Foster-Nyarko E."/>
            <person name="Jarju S."/>
            <person name="Secka A."/>
            <person name="Antonio M."/>
            <person name="Oren A."/>
            <person name="Chaudhuri R.R."/>
            <person name="La Ragione R."/>
            <person name="Hildebrand F."/>
            <person name="Pallen M.J."/>
        </authorList>
    </citation>
    <scope>NUCLEOTIDE SEQUENCE</scope>
    <source>
        <strain evidence="6">2478</strain>
    </source>
</reference>
<feature type="binding site" evidence="5">
    <location>
        <position position="257"/>
    </location>
    <ligand>
        <name>(2E)-4-hydroxy-3-methylbut-2-enyl diphosphate</name>
        <dbReference type="ChEBI" id="CHEBI:128753"/>
    </ligand>
</feature>
<dbReference type="GO" id="GO:0019288">
    <property type="term" value="P:isopentenyl diphosphate biosynthetic process, methylerythritol 4-phosphate pathway"/>
    <property type="evidence" value="ECO:0007669"/>
    <property type="project" value="UniProtKB-UniRule"/>
</dbReference>
<evidence type="ECO:0000256" key="2">
    <source>
        <dbReference type="ARBA" id="ARBA00022723"/>
    </source>
</evidence>
<accession>A0A9D9IUZ7</accession>
<dbReference type="GO" id="GO:0046872">
    <property type="term" value="F:metal ion binding"/>
    <property type="evidence" value="ECO:0007669"/>
    <property type="project" value="UniProtKB-KW"/>
</dbReference>
<dbReference type="AlphaFoldDB" id="A0A9D9IUZ7"/>
<feature type="active site" description="Proton donor" evidence="5">
    <location>
        <position position="143"/>
    </location>
</feature>
<dbReference type="HAMAP" id="MF_00191">
    <property type="entry name" value="IspH"/>
    <property type="match status" value="1"/>
</dbReference>
<feature type="binding site" evidence="5">
    <location>
        <position position="256"/>
    </location>
    <ligand>
        <name>(2E)-4-hydroxy-3-methylbut-2-enyl diphosphate</name>
        <dbReference type="ChEBI" id="CHEBI:128753"/>
    </ligand>
</feature>
<comment type="pathway">
    <text evidence="5">Isoprenoid biosynthesis; dimethylallyl diphosphate biosynthesis; dimethylallyl diphosphate from (2E)-4-hydroxy-3-methylbutenyl diphosphate: step 1/1.</text>
</comment>
<comment type="pathway">
    <text evidence="5">Isoprenoid biosynthesis; isopentenyl diphosphate biosynthesis via DXP pathway; isopentenyl diphosphate from 1-deoxy-D-xylulose 5-phosphate: step 6/6.</text>
</comment>
<keyword evidence="5" id="KW-0414">Isoprene biosynthesis</keyword>
<dbReference type="PANTHER" id="PTHR30426">
    <property type="entry name" value="4-HYDROXY-3-METHYLBUT-2-ENYL DIPHOSPHATE REDUCTASE"/>
    <property type="match status" value="1"/>
</dbReference>
<evidence type="ECO:0000313" key="6">
    <source>
        <dbReference type="EMBL" id="MBO8478511.1"/>
    </source>
</evidence>
<dbReference type="Pfam" id="PF02401">
    <property type="entry name" value="LYTB"/>
    <property type="match status" value="1"/>
</dbReference>
<feature type="binding site" evidence="5">
    <location>
        <position position="85"/>
    </location>
    <ligand>
        <name>dimethylallyl diphosphate</name>
        <dbReference type="ChEBI" id="CHEBI:57623"/>
    </ligand>
</feature>
<dbReference type="Proteomes" id="UP000823771">
    <property type="component" value="Unassembled WGS sequence"/>
</dbReference>
<feature type="binding site" evidence="5">
    <location>
        <position position="256"/>
    </location>
    <ligand>
        <name>dimethylallyl diphosphate</name>
        <dbReference type="ChEBI" id="CHEBI:57623"/>
    </ligand>
</feature>
<feature type="binding site" evidence="5">
    <location>
        <position position="85"/>
    </location>
    <ligand>
        <name>isopentenyl diphosphate</name>
        <dbReference type="ChEBI" id="CHEBI:128769"/>
    </ligand>
</feature>
<dbReference type="EC" id="1.17.7.4" evidence="5"/>
<dbReference type="NCBIfam" id="NF002187">
    <property type="entry name" value="PRK01045.1-1"/>
    <property type="match status" value="1"/>
</dbReference>
<sequence>MGLSVEIDSASGFCAGVIGAITKAEAFLEKSRKDGRHRKLYSLGAIVHNDLELQRLERQGLVTIDKDDLDEIRKVDGESLLIRAHGEPPETFALAGEKGFNIIDCTCPVVVKLQERIKEAYTRLGKDGRKGQIIIFGKIGHAEVLGLLGQVGGNAIVIEDMEMLEERISDGTIDLTVPTEVFSQTTKSPAEYSSICSRLEEQMAAARELSVERFKGTHLLTVHNTICAQVASRHARLSKFALEHDIVIFVAGKASSNGKVLCNLCKSVNIRTYHIGGPADIRKEWFRDDDKVGVCGATSTPKWLLDEVADCIRGLN</sequence>
<keyword evidence="1 5" id="KW-0004">4Fe-4S</keyword>
<feature type="binding site" evidence="5">
    <location>
        <position position="299"/>
    </location>
    <ligand>
        <name>(2E)-4-hydroxy-3-methylbut-2-enyl diphosphate</name>
        <dbReference type="ChEBI" id="CHEBI:128753"/>
    </ligand>
</feature>
<feature type="binding site" evidence="5">
    <location>
        <position position="257"/>
    </location>
    <ligand>
        <name>isopentenyl diphosphate</name>
        <dbReference type="ChEBI" id="CHEBI:128769"/>
    </ligand>
</feature>
<feature type="binding site" evidence="5">
    <location>
        <position position="256"/>
    </location>
    <ligand>
        <name>isopentenyl diphosphate</name>
        <dbReference type="ChEBI" id="CHEBI:128769"/>
    </ligand>
</feature>
<feature type="binding site" evidence="5">
    <location>
        <position position="48"/>
    </location>
    <ligand>
        <name>isopentenyl diphosphate</name>
        <dbReference type="ChEBI" id="CHEBI:128769"/>
    </ligand>
</feature>
<name>A0A9D9IUZ7_9BACT</name>
<feature type="binding site" evidence="5">
    <location>
        <position position="255"/>
    </location>
    <ligand>
        <name>(2E)-4-hydroxy-3-methylbut-2-enyl diphosphate</name>
        <dbReference type="ChEBI" id="CHEBI:128753"/>
    </ligand>
</feature>
<comment type="function">
    <text evidence="5">Catalyzes the conversion of 1-hydroxy-2-methyl-2-(E)-butenyl 4-diphosphate (HMBPP) into a mixture of isopentenyl diphosphate (IPP) and dimethylallyl diphosphate (DMAPP). Acts in the terminal step of the DOXP/MEP pathway for isoprenoid precursor biosynthesis.</text>
</comment>
<dbReference type="GO" id="GO:0016114">
    <property type="term" value="P:terpenoid biosynthetic process"/>
    <property type="evidence" value="ECO:0007669"/>
    <property type="project" value="UniProtKB-UniRule"/>
</dbReference>
<evidence type="ECO:0000256" key="1">
    <source>
        <dbReference type="ARBA" id="ARBA00022485"/>
    </source>
</evidence>
<feature type="binding site" evidence="5">
    <location>
        <position position="255"/>
    </location>
    <ligand>
        <name>dimethylallyl diphosphate</name>
        <dbReference type="ChEBI" id="CHEBI:57623"/>
    </ligand>
</feature>
<dbReference type="NCBIfam" id="TIGR00216">
    <property type="entry name" value="ispH_lytB"/>
    <property type="match status" value="1"/>
</dbReference>